<feature type="transmembrane region" description="Helical" evidence="5">
    <location>
        <begin position="333"/>
        <end position="354"/>
    </location>
</feature>
<proteinExistence type="predicted"/>
<dbReference type="RefSeq" id="WP_005979353.1">
    <property type="nucleotide sequence ID" value="NZ_BAABXY010000001.1"/>
</dbReference>
<feature type="transmembrane region" description="Helical" evidence="5">
    <location>
        <begin position="36"/>
        <end position="69"/>
    </location>
</feature>
<comment type="subcellular location">
    <subcellularLocation>
        <location evidence="1">Membrane</location>
        <topology evidence="1">Multi-pass membrane protein</topology>
    </subcellularLocation>
</comment>
<keyword evidence="2 5" id="KW-0812">Transmembrane</keyword>
<dbReference type="AlphaFoldDB" id="A0AAX2J874"/>
<feature type="transmembrane region" description="Helical" evidence="5">
    <location>
        <begin position="174"/>
        <end position="202"/>
    </location>
</feature>
<evidence type="ECO:0000313" key="7">
    <source>
        <dbReference type="Proteomes" id="UP000249008"/>
    </source>
</evidence>
<evidence type="ECO:0000256" key="3">
    <source>
        <dbReference type="ARBA" id="ARBA00022989"/>
    </source>
</evidence>
<feature type="transmembrane region" description="Helical" evidence="5">
    <location>
        <begin position="81"/>
        <end position="100"/>
    </location>
</feature>
<gene>
    <name evidence="6" type="primary">sdcS</name>
    <name evidence="6" type="ORF">NCTC12112_00418</name>
</gene>
<dbReference type="Pfam" id="PF00939">
    <property type="entry name" value="Na_sulph_symp"/>
    <property type="match status" value="1"/>
</dbReference>
<dbReference type="InterPro" id="IPR001898">
    <property type="entry name" value="SLC13A/DASS"/>
</dbReference>
<dbReference type="EMBL" id="LS483487">
    <property type="protein sequence ID" value="SQJ00063.1"/>
    <property type="molecule type" value="Genomic_DNA"/>
</dbReference>
<feature type="transmembrane region" description="Helical" evidence="5">
    <location>
        <begin position="214"/>
        <end position="237"/>
    </location>
</feature>
<dbReference type="PANTHER" id="PTHR10283">
    <property type="entry name" value="SOLUTE CARRIER FAMILY 13 MEMBER"/>
    <property type="match status" value="1"/>
</dbReference>
<feature type="transmembrane region" description="Helical" evidence="5">
    <location>
        <begin position="294"/>
        <end position="313"/>
    </location>
</feature>
<keyword evidence="3 5" id="KW-1133">Transmembrane helix</keyword>
<reference evidence="6 7" key="1">
    <citation type="submission" date="2018-06" db="EMBL/GenBank/DDBJ databases">
        <authorList>
            <consortium name="Pathogen Informatics"/>
            <person name="Doyle S."/>
        </authorList>
    </citation>
    <scope>NUCLEOTIDE SEQUENCE [LARGE SCALE GENOMIC DNA]</scope>
    <source>
        <strain evidence="6 7">NCTC12112</strain>
    </source>
</reference>
<organism evidence="6 7">
    <name type="scientific">Fusobacterium ulcerans</name>
    <dbReference type="NCBI Taxonomy" id="861"/>
    <lineage>
        <taxon>Bacteria</taxon>
        <taxon>Fusobacteriati</taxon>
        <taxon>Fusobacteriota</taxon>
        <taxon>Fusobacteriia</taxon>
        <taxon>Fusobacteriales</taxon>
        <taxon>Fusobacteriaceae</taxon>
        <taxon>Fusobacterium</taxon>
    </lineage>
</organism>
<evidence type="ECO:0000256" key="2">
    <source>
        <dbReference type="ARBA" id="ARBA00022692"/>
    </source>
</evidence>
<name>A0AAX2J874_9FUSO</name>
<feature type="transmembrane region" description="Helical" evidence="5">
    <location>
        <begin position="458"/>
        <end position="478"/>
    </location>
</feature>
<dbReference type="Proteomes" id="UP000249008">
    <property type="component" value="Chromosome 1"/>
</dbReference>
<feature type="transmembrane region" description="Helical" evidence="5">
    <location>
        <begin position="265"/>
        <end position="282"/>
    </location>
</feature>
<evidence type="ECO:0000256" key="1">
    <source>
        <dbReference type="ARBA" id="ARBA00004141"/>
    </source>
</evidence>
<feature type="transmembrane region" description="Helical" evidence="5">
    <location>
        <begin position="419"/>
        <end position="438"/>
    </location>
</feature>
<dbReference type="PANTHER" id="PTHR10283:SF82">
    <property type="entry name" value="SOLUTE CARRIER FAMILY 13 MEMBER 2"/>
    <property type="match status" value="1"/>
</dbReference>
<dbReference type="GO" id="GO:0005886">
    <property type="term" value="C:plasma membrane"/>
    <property type="evidence" value="ECO:0007669"/>
    <property type="project" value="TreeGrafter"/>
</dbReference>
<dbReference type="GO" id="GO:1905039">
    <property type="term" value="P:carboxylic acid transmembrane transport"/>
    <property type="evidence" value="ECO:0007669"/>
    <property type="project" value="UniProtKB-ARBA"/>
</dbReference>
<dbReference type="GeneID" id="78455010"/>
<dbReference type="GO" id="GO:0008514">
    <property type="term" value="F:organic anion transmembrane transporter activity"/>
    <property type="evidence" value="ECO:0007669"/>
    <property type="project" value="UniProtKB-ARBA"/>
</dbReference>
<sequence>MSAKSVKRYSCIFLALLLILFVKHLPLPTGMKPLGMNVIGIFLGSLLLWLTVAIDWPSLLCITAIGLIPEIGFKNVFLSSFGNDTFAFLMCTFLCTYVLAETPFLKRCAVSFITSPIAKKGPWLFVISFISAIIFIGCFVSPSVLFVVFLPILEKINEILGLKKGDKIGKMLMISLAFCVSVAAGMTPIAHVFSIMAMGFYATATGLTIGYAEYMAFAVPVGIICTIFLILIFRFILNPDMTKIKNIDVSALKNEIKPMEKKEKAILGVFCIIVALWVLPSILKPYFPVICKKISTMGTAMPPMLGVICYSIMSFDEKPVLNFAEGMRKGVQWSSIIMAAGTLALGSAMTNQHVGLAQYLVETLNPILKEVSPMLLVLIFTLWACIQTNFSSNMVTVTVVTTVAIPLVQATNGAVSAPAIVSIIGMMSAFAFATPPAMPHIAIAIGSEWVESTDMFKYGFIFMIVAVIVTIFVGYPIASILM</sequence>
<accession>A0AAX2J874</accession>
<evidence type="ECO:0000313" key="6">
    <source>
        <dbReference type="EMBL" id="SQJ00063.1"/>
    </source>
</evidence>
<evidence type="ECO:0000256" key="4">
    <source>
        <dbReference type="ARBA" id="ARBA00023136"/>
    </source>
</evidence>
<feature type="transmembrane region" description="Helical" evidence="5">
    <location>
        <begin position="374"/>
        <end position="407"/>
    </location>
</feature>
<feature type="transmembrane region" description="Helical" evidence="5">
    <location>
        <begin position="123"/>
        <end position="153"/>
    </location>
</feature>
<keyword evidence="4 5" id="KW-0472">Membrane</keyword>
<dbReference type="KEGG" id="ful:C4N20_09320"/>
<protein>
    <submittedName>
        <fullName evidence="6">Na(+)/dicarboxylate symporter</fullName>
    </submittedName>
</protein>
<evidence type="ECO:0000256" key="5">
    <source>
        <dbReference type="SAM" id="Phobius"/>
    </source>
</evidence>